<dbReference type="GO" id="GO:0005536">
    <property type="term" value="F:D-glucose binding"/>
    <property type="evidence" value="ECO:0007669"/>
    <property type="project" value="InterPro"/>
</dbReference>
<evidence type="ECO:0000259" key="8">
    <source>
        <dbReference type="Pfam" id="PF03727"/>
    </source>
</evidence>
<dbReference type="SUPFAM" id="SSF53067">
    <property type="entry name" value="Actin-like ATPase domain"/>
    <property type="match status" value="2"/>
</dbReference>
<feature type="domain" description="Hexokinase N-terminal" evidence="7">
    <location>
        <begin position="220"/>
        <end position="280"/>
    </location>
</feature>
<evidence type="ECO:0000313" key="10">
    <source>
        <dbReference type="Proteomes" id="UP000029964"/>
    </source>
</evidence>
<keyword evidence="2 6" id="KW-0808">Transferase</keyword>
<organism evidence="9 10">
    <name type="scientific">Hapsidospora chrysogenum (strain ATCC 11550 / CBS 779.69 / DSM 880 / IAM 14645 / JCM 23072 / IMI 49137)</name>
    <name type="common">Acremonium chrysogenum</name>
    <dbReference type="NCBI Taxonomy" id="857340"/>
    <lineage>
        <taxon>Eukaryota</taxon>
        <taxon>Fungi</taxon>
        <taxon>Dikarya</taxon>
        <taxon>Ascomycota</taxon>
        <taxon>Pezizomycotina</taxon>
        <taxon>Sordariomycetes</taxon>
        <taxon>Hypocreomycetidae</taxon>
        <taxon>Hypocreales</taxon>
        <taxon>Bionectriaceae</taxon>
        <taxon>Hapsidospora</taxon>
    </lineage>
</organism>
<dbReference type="GO" id="GO:0005829">
    <property type="term" value="C:cytosol"/>
    <property type="evidence" value="ECO:0007669"/>
    <property type="project" value="TreeGrafter"/>
</dbReference>
<dbReference type="EMBL" id="JPKY01000020">
    <property type="protein sequence ID" value="KFH46343.1"/>
    <property type="molecule type" value="Genomic_DNA"/>
</dbReference>
<evidence type="ECO:0000256" key="5">
    <source>
        <dbReference type="ARBA" id="ARBA00022840"/>
    </source>
</evidence>
<evidence type="ECO:0000256" key="6">
    <source>
        <dbReference type="RuleBase" id="RU362007"/>
    </source>
</evidence>
<dbReference type="HOGENOM" id="CLU_014393_4_1_1"/>
<keyword evidence="5 6" id="KW-0067">ATP-binding</keyword>
<dbReference type="Gene3D" id="3.30.420.40">
    <property type="match status" value="2"/>
</dbReference>
<feature type="domain" description="Hexokinase N-terminal" evidence="7">
    <location>
        <begin position="69"/>
        <end position="200"/>
    </location>
</feature>
<evidence type="ECO:0000256" key="4">
    <source>
        <dbReference type="ARBA" id="ARBA00022777"/>
    </source>
</evidence>
<dbReference type="GO" id="GO:0001678">
    <property type="term" value="P:intracellular glucose homeostasis"/>
    <property type="evidence" value="ECO:0007669"/>
    <property type="project" value="InterPro"/>
</dbReference>
<dbReference type="PRINTS" id="PR00475">
    <property type="entry name" value="HEXOKINASE"/>
</dbReference>
<accession>A0A086TAG1</accession>
<dbReference type="STRING" id="857340.A0A086TAG1"/>
<dbReference type="Gene3D" id="3.40.367.20">
    <property type="match status" value="1"/>
</dbReference>
<dbReference type="OrthoDB" id="419537at2759"/>
<evidence type="ECO:0000256" key="2">
    <source>
        <dbReference type="ARBA" id="ARBA00022679"/>
    </source>
</evidence>
<dbReference type="GO" id="GO:0005524">
    <property type="term" value="F:ATP binding"/>
    <property type="evidence" value="ECO:0007669"/>
    <property type="project" value="UniProtKB-UniRule"/>
</dbReference>
<evidence type="ECO:0000259" key="7">
    <source>
        <dbReference type="Pfam" id="PF00349"/>
    </source>
</evidence>
<evidence type="ECO:0000256" key="1">
    <source>
        <dbReference type="ARBA" id="ARBA00009225"/>
    </source>
</evidence>
<dbReference type="Proteomes" id="UP000029964">
    <property type="component" value="Unassembled WGS sequence"/>
</dbReference>
<evidence type="ECO:0000256" key="3">
    <source>
        <dbReference type="ARBA" id="ARBA00022741"/>
    </source>
</evidence>
<dbReference type="GO" id="GO:0008865">
    <property type="term" value="F:fructokinase activity"/>
    <property type="evidence" value="ECO:0007669"/>
    <property type="project" value="TreeGrafter"/>
</dbReference>
<reference evidence="10" key="1">
    <citation type="journal article" date="2014" name="Genome Announc.">
        <title>Genome sequence and annotation of Acremonium chrysogenum, producer of the beta-lactam antibiotic cephalosporin C.</title>
        <authorList>
            <person name="Terfehr D."/>
            <person name="Dahlmann T.A."/>
            <person name="Specht T."/>
            <person name="Zadra I."/>
            <person name="Kuernsteiner H."/>
            <person name="Kueck U."/>
        </authorList>
    </citation>
    <scope>NUCLEOTIDE SEQUENCE [LARGE SCALE GENOMIC DNA]</scope>
    <source>
        <strain evidence="10">ATCC 11550 / CBS 779.69 / DSM 880 / IAM 14645 / JCM 23072 / IMI 49137</strain>
    </source>
</reference>
<dbReference type="GO" id="GO:0006006">
    <property type="term" value="P:glucose metabolic process"/>
    <property type="evidence" value="ECO:0007669"/>
    <property type="project" value="TreeGrafter"/>
</dbReference>
<dbReference type="PANTHER" id="PTHR19443:SF24">
    <property type="entry name" value="PHOSPHOTRANSFERASE"/>
    <property type="match status" value="1"/>
</dbReference>
<gene>
    <name evidence="9" type="ORF">ACRE_028030</name>
</gene>
<keyword evidence="10" id="KW-1185">Reference proteome</keyword>
<dbReference type="GO" id="GO:0006013">
    <property type="term" value="P:mannose metabolic process"/>
    <property type="evidence" value="ECO:0007669"/>
    <property type="project" value="TreeGrafter"/>
</dbReference>
<dbReference type="GO" id="GO:0019158">
    <property type="term" value="F:mannokinase activity"/>
    <property type="evidence" value="ECO:0007669"/>
    <property type="project" value="TreeGrafter"/>
</dbReference>
<dbReference type="GO" id="GO:0004340">
    <property type="term" value="F:glucokinase activity"/>
    <property type="evidence" value="ECO:0007669"/>
    <property type="project" value="TreeGrafter"/>
</dbReference>
<dbReference type="PROSITE" id="PS51748">
    <property type="entry name" value="HEXOKINASE_2"/>
    <property type="match status" value="1"/>
</dbReference>
<protein>
    <recommendedName>
        <fullName evidence="6">Phosphotransferase</fullName>
        <ecNumber evidence="6">2.7.1.-</ecNumber>
    </recommendedName>
</protein>
<dbReference type="InterPro" id="IPR043129">
    <property type="entry name" value="ATPase_NBD"/>
</dbReference>
<keyword evidence="3 6" id="KW-0547">Nucleotide-binding</keyword>
<dbReference type="AlphaFoldDB" id="A0A086TAG1"/>
<name>A0A086TAG1_HAPC1</name>
<dbReference type="Pfam" id="PF03727">
    <property type="entry name" value="Hexokinase_2"/>
    <property type="match status" value="1"/>
</dbReference>
<dbReference type="Pfam" id="PF00349">
    <property type="entry name" value="Hexokinase_1"/>
    <property type="match status" value="2"/>
</dbReference>
<dbReference type="InterPro" id="IPR022672">
    <property type="entry name" value="Hexokinase_N"/>
</dbReference>
<proteinExistence type="inferred from homology"/>
<dbReference type="InterPro" id="IPR001312">
    <property type="entry name" value="Hexokinase"/>
</dbReference>
<dbReference type="PANTHER" id="PTHR19443">
    <property type="entry name" value="HEXOKINASE"/>
    <property type="match status" value="1"/>
</dbReference>
<dbReference type="InterPro" id="IPR022673">
    <property type="entry name" value="Hexokinase_C"/>
</dbReference>
<keyword evidence="4 6" id="KW-0418">Kinase</keyword>
<dbReference type="UniPathway" id="UPA00109">
    <property type="reaction ID" value="UER00180"/>
</dbReference>
<dbReference type="GO" id="GO:0005739">
    <property type="term" value="C:mitochondrion"/>
    <property type="evidence" value="ECO:0007669"/>
    <property type="project" value="TreeGrafter"/>
</dbReference>
<comment type="similarity">
    <text evidence="1 6">Belongs to the hexokinase family.</text>
</comment>
<keyword evidence="6" id="KW-0324">Glycolysis</keyword>
<evidence type="ECO:0000313" key="9">
    <source>
        <dbReference type="EMBL" id="KFH46343.1"/>
    </source>
</evidence>
<dbReference type="EC" id="2.7.1.-" evidence="6"/>
<sequence>MASSIRKTILAAIVKSLLRGKSLIQALLAYWVSPLIVDEGKKGRIAAHSATKNIQEFLKELEAAFVGPVSGDGLKRLATGLKRQYLERLESDLECMLPSFSHQLPTGNESGQYLALDVGGSTLRVALVQLSGRDENGKQESRILSNQRFHIDSAIKALEGTAFFDWMALRVCETVPKELERESSPEAPLSMALAWSFPIELGFPPLCLHGVETEADCIHRQTSLGAGKLQAMGKGFMANKGLVGQDLGEIVKAACKKQGLDVEVEAILNDSSACLLSQAYSHTSTRFGLILGTGFNIGAYLPVSIIGRRKFGSRPVGWFDRASHVIVNTEMGMFGHNILPITRWDRQLLDAHRRPDFQPLEHMVSGMYLGEVARYALIEAIETTGIFGGAVPSSLTGTYSLGTDTLSIIESDTSDDLAEAKRVFSDRHPSTHLPTTADLLFLRSLASFISVRSSALVATCVYSLDEVRLESDKAYASNLPESSPLRQAAEAELSLGKTMVAFNGSVIEQYPNYLENCQRYVDQLVEGSECPEMGAIELVPAKESSLLGAAVASACVASDS</sequence>
<comment type="caution">
    <text evidence="9">The sequence shown here is derived from an EMBL/GenBank/DDBJ whole genome shotgun (WGS) entry which is preliminary data.</text>
</comment>
<dbReference type="GO" id="GO:0006096">
    <property type="term" value="P:glycolytic process"/>
    <property type="evidence" value="ECO:0007669"/>
    <property type="project" value="UniProtKB-UniPathway"/>
</dbReference>
<feature type="domain" description="Hexokinase C-terminal" evidence="8">
    <location>
        <begin position="287"/>
        <end position="555"/>
    </location>
</feature>